<keyword evidence="2" id="KW-1185">Reference proteome</keyword>
<comment type="caution">
    <text evidence="1">The sequence shown here is derived from an EMBL/GenBank/DDBJ whole genome shotgun (WGS) entry which is preliminary data.</text>
</comment>
<name>A0ABT7HZ08_MAMSC</name>
<protein>
    <submittedName>
        <fullName evidence="1">Uncharacterized protein</fullName>
    </submittedName>
</protein>
<reference evidence="1" key="2">
    <citation type="journal article" date="2023" name="Vet. Microbiol.">
        <title>Emergence of livestock-associated Mammaliicoccus sciuri ST71 co-harbouring mecA and mecC genes in Brazil.</title>
        <authorList>
            <person name="de Moura G.S."/>
            <person name="de Carvalho E."/>
            <person name="Ramos Sanchez E.M."/>
            <person name="Sellera F.P."/>
            <person name="Marques M.F.S."/>
            <person name="Heinemann M.B."/>
            <person name="De Vliegher S."/>
            <person name="Souza F.N."/>
            <person name="Mota R.A."/>
        </authorList>
    </citation>
    <scope>NUCLEOTIDE SEQUENCE</scope>
    <source>
        <strain evidence="1">BR656</strain>
    </source>
</reference>
<dbReference type="Proteomes" id="UP001176210">
    <property type="component" value="Unassembled WGS sequence"/>
</dbReference>
<organism evidence="1 2">
    <name type="scientific">Mammaliicoccus sciuri</name>
    <name type="common">Staphylococcus sciuri</name>
    <dbReference type="NCBI Taxonomy" id="1296"/>
    <lineage>
        <taxon>Bacteria</taxon>
        <taxon>Bacillati</taxon>
        <taxon>Bacillota</taxon>
        <taxon>Bacilli</taxon>
        <taxon>Bacillales</taxon>
        <taxon>Staphylococcaceae</taxon>
        <taxon>Mammaliicoccus</taxon>
    </lineage>
</organism>
<reference evidence="1" key="1">
    <citation type="submission" date="2022-09" db="EMBL/GenBank/DDBJ databases">
        <authorList>
            <person name="De Moura G.S."/>
            <person name="Carvalho E."/>
            <person name="Ramos Sanchez E.M."/>
            <person name="Sellera F.P."/>
            <person name="Marques M.F.S."/>
            <person name="Heinemann M.B."/>
            <person name="De Vliegher S."/>
            <person name="Souza F.N."/>
            <person name="Mota R.A."/>
        </authorList>
    </citation>
    <scope>NUCLEOTIDE SEQUENCE</scope>
    <source>
        <strain evidence="1">BR656</strain>
    </source>
</reference>
<evidence type="ECO:0000313" key="2">
    <source>
        <dbReference type="Proteomes" id="UP001176210"/>
    </source>
</evidence>
<evidence type="ECO:0000313" key="1">
    <source>
        <dbReference type="EMBL" id="MDL0117391.1"/>
    </source>
</evidence>
<gene>
    <name evidence="1" type="ORF">OWO77_10525</name>
</gene>
<accession>A0ABT7HZ08</accession>
<dbReference type="EMBL" id="JAPNQM010000005">
    <property type="protein sequence ID" value="MDL0117391.1"/>
    <property type="molecule type" value="Genomic_DNA"/>
</dbReference>
<dbReference type="RefSeq" id="WP_204258867.1">
    <property type="nucleotide sequence ID" value="NZ_CP120185.1"/>
</dbReference>
<proteinExistence type="predicted"/>
<sequence>MIKSTLITITLASTLHQSPALDITENTLKAYKQISNCDKITYHTSPALDIGLSVQEELHKNKLHNNNVCKKSIVLKKE</sequence>